<evidence type="ECO:0000256" key="1">
    <source>
        <dbReference type="SAM" id="MobiDB-lite"/>
    </source>
</evidence>
<protein>
    <submittedName>
        <fullName evidence="2">Uncharacterized protein</fullName>
    </submittedName>
</protein>
<feature type="compositionally biased region" description="Polar residues" evidence="1">
    <location>
        <begin position="126"/>
        <end position="135"/>
    </location>
</feature>
<feature type="region of interest" description="Disordered" evidence="1">
    <location>
        <begin position="114"/>
        <end position="135"/>
    </location>
</feature>
<dbReference type="Proteomes" id="UP000314294">
    <property type="component" value="Unassembled WGS sequence"/>
</dbReference>
<name>A0A4Z2J602_9TELE</name>
<dbReference type="EMBL" id="SRLO01000020">
    <property type="protein sequence ID" value="TNN85616.1"/>
    <property type="molecule type" value="Genomic_DNA"/>
</dbReference>
<accession>A0A4Z2J602</accession>
<comment type="caution">
    <text evidence="2">The sequence shown here is derived from an EMBL/GenBank/DDBJ whole genome shotgun (WGS) entry which is preliminary data.</text>
</comment>
<gene>
    <name evidence="2" type="ORF">EYF80_004249</name>
</gene>
<sequence length="144" mass="15799">MTQHSTPHPDASLLCALSERWSPLTGSPPYEAGISVSASLVHHCWKRRWRKRMTSCCLLLLEQSESELRSGQQRERGALTLELCLTVGGRTHTGQGEAPLQSWLLPLASRRSAGMRHSDELRGSPRLTSPCSGPSSLVALATRE</sequence>
<organism evidence="2 3">
    <name type="scientific">Liparis tanakae</name>
    <name type="common">Tanaka's snailfish</name>
    <dbReference type="NCBI Taxonomy" id="230148"/>
    <lineage>
        <taxon>Eukaryota</taxon>
        <taxon>Metazoa</taxon>
        <taxon>Chordata</taxon>
        <taxon>Craniata</taxon>
        <taxon>Vertebrata</taxon>
        <taxon>Euteleostomi</taxon>
        <taxon>Actinopterygii</taxon>
        <taxon>Neopterygii</taxon>
        <taxon>Teleostei</taxon>
        <taxon>Neoteleostei</taxon>
        <taxon>Acanthomorphata</taxon>
        <taxon>Eupercaria</taxon>
        <taxon>Perciformes</taxon>
        <taxon>Cottioidei</taxon>
        <taxon>Cottales</taxon>
        <taxon>Liparidae</taxon>
        <taxon>Liparis</taxon>
    </lineage>
</organism>
<proteinExistence type="predicted"/>
<evidence type="ECO:0000313" key="2">
    <source>
        <dbReference type="EMBL" id="TNN85616.1"/>
    </source>
</evidence>
<evidence type="ECO:0000313" key="3">
    <source>
        <dbReference type="Proteomes" id="UP000314294"/>
    </source>
</evidence>
<keyword evidence="3" id="KW-1185">Reference proteome</keyword>
<reference evidence="2 3" key="1">
    <citation type="submission" date="2019-03" db="EMBL/GenBank/DDBJ databases">
        <title>First draft genome of Liparis tanakae, snailfish: a comprehensive survey of snailfish specific genes.</title>
        <authorList>
            <person name="Kim W."/>
            <person name="Song I."/>
            <person name="Jeong J.-H."/>
            <person name="Kim D."/>
            <person name="Kim S."/>
            <person name="Ryu S."/>
            <person name="Song J.Y."/>
            <person name="Lee S.K."/>
        </authorList>
    </citation>
    <scope>NUCLEOTIDE SEQUENCE [LARGE SCALE GENOMIC DNA]</scope>
    <source>
        <tissue evidence="2">Muscle</tissue>
    </source>
</reference>
<dbReference type="AlphaFoldDB" id="A0A4Z2J602"/>